<gene>
    <name evidence="4" type="ORF">QHF89_41440</name>
</gene>
<dbReference type="Proteomes" id="UP001160301">
    <property type="component" value="Unassembled WGS sequence"/>
</dbReference>
<keyword evidence="2" id="KW-0472">Membrane</keyword>
<name>A0ABT6P601_9BACT</name>
<evidence type="ECO:0000256" key="2">
    <source>
        <dbReference type="SAM" id="Phobius"/>
    </source>
</evidence>
<keyword evidence="5" id="KW-1185">Reference proteome</keyword>
<feature type="chain" id="PRO_5046783245" description="PEGA domain-containing protein" evidence="3">
    <location>
        <begin position="31"/>
        <end position="303"/>
    </location>
</feature>
<dbReference type="RefSeq" id="WP_136970444.1">
    <property type="nucleotide sequence ID" value="NZ_JARZHI010000071.1"/>
</dbReference>
<feature type="signal peptide" evidence="3">
    <location>
        <begin position="1"/>
        <end position="30"/>
    </location>
</feature>
<evidence type="ECO:0000313" key="4">
    <source>
        <dbReference type="EMBL" id="MDI1436042.1"/>
    </source>
</evidence>
<evidence type="ECO:0000256" key="3">
    <source>
        <dbReference type="SAM" id="SignalP"/>
    </source>
</evidence>
<keyword evidence="3" id="KW-0732">Signal</keyword>
<reference evidence="4 5" key="1">
    <citation type="submission" date="2023-04" db="EMBL/GenBank/DDBJ databases">
        <title>The genome sequence of Polyangium sorediatum DSM14670.</title>
        <authorList>
            <person name="Zhang X."/>
        </authorList>
    </citation>
    <scope>NUCLEOTIDE SEQUENCE [LARGE SCALE GENOMIC DNA]</scope>
    <source>
        <strain evidence="4 5">DSM 14670</strain>
    </source>
</reference>
<feature type="compositionally biased region" description="Low complexity" evidence="1">
    <location>
        <begin position="170"/>
        <end position="186"/>
    </location>
</feature>
<protein>
    <recommendedName>
        <fullName evidence="6">PEGA domain-containing protein</fullName>
    </recommendedName>
</protein>
<evidence type="ECO:0000313" key="5">
    <source>
        <dbReference type="Proteomes" id="UP001160301"/>
    </source>
</evidence>
<proteinExistence type="predicted"/>
<feature type="region of interest" description="Disordered" evidence="1">
    <location>
        <begin position="170"/>
        <end position="190"/>
    </location>
</feature>
<accession>A0ABT6P601</accession>
<dbReference type="EMBL" id="JARZHI010000071">
    <property type="protein sequence ID" value="MDI1436042.1"/>
    <property type="molecule type" value="Genomic_DNA"/>
</dbReference>
<organism evidence="4 5">
    <name type="scientific">Polyangium sorediatum</name>
    <dbReference type="NCBI Taxonomy" id="889274"/>
    <lineage>
        <taxon>Bacteria</taxon>
        <taxon>Pseudomonadati</taxon>
        <taxon>Myxococcota</taxon>
        <taxon>Polyangia</taxon>
        <taxon>Polyangiales</taxon>
        <taxon>Polyangiaceae</taxon>
        <taxon>Polyangium</taxon>
    </lineage>
</organism>
<comment type="caution">
    <text evidence="4">The sequence shown here is derived from an EMBL/GenBank/DDBJ whole genome shotgun (WGS) entry which is preliminary data.</text>
</comment>
<evidence type="ECO:0000256" key="1">
    <source>
        <dbReference type="SAM" id="MobiDB-lite"/>
    </source>
</evidence>
<evidence type="ECO:0008006" key="6">
    <source>
        <dbReference type="Google" id="ProtNLM"/>
    </source>
</evidence>
<feature type="transmembrane region" description="Helical" evidence="2">
    <location>
        <begin position="194"/>
        <end position="215"/>
    </location>
</feature>
<keyword evidence="2" id="KW-1133">Transmembrane helix</keyword>
<keyword evidence="2" id="KW-0812">Transmembrane</keyword>
<sequence length="303" mass="30483">MPMSRALSAPRVLPAAFFALAALSAPPSHAAPPPDPARKAQCAAAFEEGQELEKAGRLVEARGKFVFCSAETCPAVVRDECATMLPRVESSLPTIVPGLRDAQGNDVVSAEVTLDGTVLTKTLDGQPIAVNPGPHTLRFVAPNAAPVERQVVVRVGEKNRVITVDLEAKGAAAPASPDGGPEEPAASGTSGKRVASYVLGGLGVVSLGAFAYLGITGKGDLAGLRDGCGRTQSCAEADVDAVKTTLLLADVSLGVGVVSLGVATALFFTSGSGEKKATAARPAVIPVVAPLPGGGAAMLVGTF</sequence>